<dbReference type="PANTHER" id="PTHR33990">
    <property type="entry name" value="PROTEIN YJDN-RELATED"/>
    <property type="match status" value="1"/>
</dbReference>
<sequence length="433" mass="48413">MPANLKVQPSLWFGGNAKEAADFYTAIFPNSSINHIEYYTSVGQDKHRMPEGSVMLIRFELDGAPFTAINGPPMFSFNQAVSFIIDCEDSAEVDHYWTQLGEGGEPGPCGWMKDKFGLSWQVVPKQLGEWMKSGTAKQKAAMSETMMKMQKLDVEGLKNATATRPAGFLFSRIAKLSLEVDNLHEACEKLNICIIGVDRPGIGLSTFRPRFTLLDWPSTIQSLAGHLGFQEYRVVGCSGGGPFALACAREIPKSELKGTGIISGLAPPEAPLKGLSWERWIGFCINKWLPHWLLYGIYEHGLAKHARDPSQHRWRKIVREGIVERMSAEDQALMSEHDVERMILEIRDSCYGGSDGNILDVKLILGRWSFDLKSIDAKVKLWNGTSDKDTPIAMARWMASRLPNAELTLYPDETHFSLSHTRSEEILKDFISA</sequence>
<name>A0A0D1XPW6_9PEZI</name>
<dbReference type="SUPFAM" id="SSF54593">
    <property type="entry name" value="Glyoxalase/Bleomycin resistance protein/Dihydroxybiphenyl dioxygenase"/>
    <property type="match status" value="1"/>
</dbReference>
<proteinExistence type="predicted"/>
<dbReference type="PANTHER" id="PTHR33990:SF2">
    <property type="entry name" value="PHNB-LIKE DOMAIN-CONTAINING PROTEIN"/>
    <property type="match status" value="1"/>
</dbReference>
<dbReference type="InterPro" id="IPR029068">
    <property type="entry name" value="Glyas_Bleomycin-R_OHBP_Dase"/>
</dbReference>
<dbReference type="SUPFAM" id="SSF53474">
    <property type="entry name" value="alpha/beta-Hydrolases"/>
    <property type="match status" value="1"/>
</dbReference>
<dbReference type="InterPro" id="IPR029058">
    <property type="entry name" value="AB_hydrolase_fold"/>
</dbReference>
<evidence type="ECO:0000259" key="1">
    <source>
        <dbReference type="Pfam" id="PF06983"/>
    </source>
</evidence>
<dbReference type="GeneID" id="27312317"/>
<dbReference type="Pfam" id="PF06983">
    <property type="entry name" value="3-dmu-9_3-mt"/>
    <property type="match status" value="1"/>
</dbReference>
<dbReference type="Gene3D" id="3.40.50.1820">
    <property type="entry name" value="alpha/beta hydrolase"/>
    <property type="match status" value="1"/>
</dbReference>
<dbReference type="OrthoDB" id="10255422at2759"/>
<dbReference type="VEuPathDB" id="FungiDB:PV09_04344"/>
<evidence type="ECO:0000313" key="3">
    <source>
        <dbReference type="Proteomes" id="UP000053259"/>
    </source>
</evidence>
<protein>
    <recommendedName>
        <fullName evidence="1">PhnB-like domain-containing protein</fullName>
    </recommendedName>
</protein>
<dbReference type="InParanoid" id="A0A0D1XPW6"/>
<keyword evidence="3" id="KW-1185">Reference proteome</keyword>
<dbReference type="CDD" id="cd06588">
    <property type="entry name" value="PhnB_like"/>
    <property type="match status" value="1"/>
</dbReference>
<reference evidence="2 3" key="1">
    <citation type="submission" date="2015-01" db="EMBL/GenBank/DDBJ databases">
        <title>The Genome Sequence of Ochroconis gallopava CBS43764.</title>
        <authorList>
            <consortium name="The Broad Institute Genomics Platform"/>
            <person name="Cuomo C."/>
            <person name="de Hoog S."/>
            <person name="Gorbushina A."/>
            <person name="Stielow B."/>
            <person name="Teixiera M."/>
            <person name="Abouelleil A."/>
            <person name="Chapman S.B."/>
            <person name="Priest M."/>
            <person name="Young S.K."/>
            <person name="Wortman J."/>
            <person name="Nusbaum C."/>
            <person name="Birren B."/>
        </authorList>
    </citation>
    <scope>NUCLEOTIDE SEQUENCE [LARGE SCALE GENOMIC DNA]</scope>
    <source>
        <strain evidence="2 3">CBS 43764</strain>
    </source>
</reference>
<gene>
    <name evidence="2" type="ORF">PV09_04344</name>
</gene>
<dbReference type="Proteomes" id="UP000053259">
    <property type="component" value="Unassembled WGS sequence"/>
</dbReference>
<feature type="domain" description="PhnB-like" evidence="1">
    <location>
        <begin position="6"/>
        <end position="123"/>
    </location>
</feature>
<accession>A0A0D1XPW6</accession>
<dbReference type="Gene3D" id="3.10.180.10">
    <property type="entry name" value="2,3-Dihydroxybiphenyl 1,2-Dioxygenase, domain 1"/>
    <property type="match status" value="1"/>
</dbReference>
<dbReference type="HOGENOM" id="CLU_633406_0_0_1"/>
<dbReference type="AlphaFoldDB" id="A0A0D1XPW6"/>
<dbReference type="EMBL" id="KN847540">
    <property type="protein sequence ID" value="KIW04596.1"/>
    <property type="molecule type" value="Genomic_DNA"/>
</dbReference>
<organism evidence="2 3">
    <name type="scientific">Verruconis gallopava</name>
    <dbReference type="NCBI Taxonomy" id="253628"/>
    <lineage>
        <taxon>Eukaryota</taxon>
        <taxon>Fungi</taxon>
        <taxon>Dikarya</taxon>
        <taxon>Ascomycota</taxon>
        <taxon>Pezizomycotina</taxon>
        <taxon>Dothideomycetes</taxon>
        <taxon>Pleosporomycetidae</taxon>
        <taxon>Venturiales</taxon>
        <taxon>Sympoventuriaceae</taxon>
        <taxon>Verruconis</taxon>
    </lineage>
</organism>
<dbReference type="RefSeq" id="XP_016214465.1">
    <property type="nucleotide sequence ID" value="XM_016357673.1"/>
</dbReference>
<dbReference type="InterPro" id="IPR028973">
    <property type="entry name" value="PhnB-like"/>
</dbReference>
<evidence type="ECO:0000313" key="2">
    <source>
        <dbReference type="EMBL" id="KIW04596.1"/>
    </source>
</evidence>
<dbReference type="STRING" id="253628.A0A0D1XPW6"/>